<dbReference type="EMBL" id="BGZK01000069">
    <property type="protein sequence ID" value="GBP15078.1"/>
    <property type="molecule type" value="Genomic_DNA"/>
</dbReference>
<evidence type="ECO:0000313" key="2">
    <source>
        <dbReference type="Proteomes" id="UP000299102"/>
    </source>
</evidence>
<keyword evidence="2" id="KW-1185">Reference proteome</keyword>
<dbReference type="Proteomes" id="UP000299102">
    <property type="component" value="Unassembled WGS sequence"/>
</dbReference>
<organism evidence="1 2">
    <name type="scientific">Eumeta variegata</name>
    <name type="common">Bagworm moth</name>
    <name type="synonym">Eumeta japonica</name>
    <dbReference type="NCBI Taxonomy" id="151549"/>
    <lineage>
        <taxon>Eukaryota</taxon>
        <taxon>Metazoa</taxon>
        <taxon>Ecdysozoa</taxon>
        <taxon>Arthropoda</taxon>
        <taxon>Hexapoda</taxon>
        <taxon>Insecta</taxon>
        <taxon>Pterygota</taxon>
        <taxon>Neoptera</taxon>
        <taxon>Endopterygota</taxon>
        <taxon>Lepidoptera</taxon>
        <taxon>Glossata</taxon>
        <taxon>Ditrysia</taxon>
        <taxon>Tineoidea</taxon>
        <taxon>Psychidae</taxon>
        <taxon>Oiketicinae</taxon>
        <taxon>Eumeta</taxon>
    </lineage>
</organism>
<evidence type="ECO:0000313" key="1">
    <source>
        <dbReference type="EMBL" id="GBP15078.1"/>
    </source>
</evidence>
<proteinExistence type="predicted"/>
<comment type="caution">
    <text evidence="1">The sequence shown here is derived from an EMBL/GenBank/DDBJ whole genome shotgun (WGS) entry which is preliminary data.</text>
</comment>
<dbReference type="AlphaFoldDB" id="A0A4C1TNC3"/>
<reference evidence="1 2" key="1">
    <citation type="journal article" date="2019" name="Commun. Biol.">
        <title>The bagworm genome reveals a unique fibroin gene that provides high tensile strength.</title>
        <authorList>
            <person name="Kono N."/>
            <person name="Nakamura H."/>
            <person name="Ohtoshi R."/>
            <person name="Tomita M."/>
            <person name="Numata K."/>
            <person name="Arakawa K."/>
        </authorList>
    </citation>
    <scope>NUCLEOTIDE SEQUENCE [LARGE SCALE GENOMIC DNA]</scope>
</reference>
<accession>A0A4C1TNC3</accession>
<gene>
    <name evidence="1" type="ORF">EVAR_11388_1</name>
</gene>
<name>A0A4C1TNC3_EUMVA</name>
<protein>
    <submittedName>
        <fullName evidence="1">Uncharacterized protein</fullName>
    </submittedName>
</protein>
<sequence length="125" mass="14321">MLAALSRRMATASSPTIRVVRKLKCVRDLDRNRRPTDNVIEGMVTQKLTRTTFFVFILHISNTYRTLIASECGHTHARLARSLQARHYDMPSRPAAGPRDSDSHMPHTASEIRLTVLLRSQYYIQ</sequence>